<dbReference type="InterPro" id="IPR036237">
    <property type="entry name" value="Xyl_isomerase-like_sf"/>
</dbReference>
<dbReference type="OrthoDB" id="9801426at2"/>
<evidence type="ECO:0000313" key="3">
    <source>
        <dbReference type="Proteomes" id="UP000294558"/>
    </source>
</evidence>
<dbReference type="EMBL" id="SOAU01000001">
    <property type="protein sequence ID" value="TDT18128.1"/>
    <property type="molecule type" value="Genomic_DNA"/>
</dbReference>
<dbReference type="RefSeq" id="WP_133870364.1">
    <property type="nucleotide sequence ID" value="NZ_SOAU01000001.1"/>
</dbReference>
<organism evidence="2 3">
    <name type="scientific">Ilumatobacter fluminis</name>
    <dbReference type="NCBI Taxonomy" id="467091"/>
    <lineage>
        <taxon>Bacteria</taxon>
        <taxon>Bacillati</taxon>
        <taxon>Actinomycetota</taxon>
        <taxon>Acidimicrobiia</taxon>
        <taxon>Acidimicrobiales</taxon>
        <taxon>Ilumatobacteraceae</taxon>
        <taxon>Ilumatobacter</taxon>
    </lineage>
</organism>
<dbReference type="PANTHER" id="PTHR12110:SF21">
    <property type="entry name" value="XYLOSE ISOMERASE-LIKE TIM BARREL DOMAIN-CONTAINING PROTEIN"/>
    <property type="match status" value="1"/>
</dbReference>
<feature type="domain" description="Xylose isomerase-like TIM barrel" evidence="1">
    <location>
        <begin position="19"/>
        <end position="242"/>
    </location>
</feature>
<keyword evidence="3" id="KW-1185">Reference proteome</keyword>
<comment type="caution">
    <text evidence="2">The sequence shown here is derived from an EMBL/GenBank/DDBJ whole genome shotgun (WGS) entry which is preliminary data.</text>
</comment>
<reference evidence="2 3" key="1">
    <citation type="submission" date="2019-03" db="EMBL/GenBank/DDBJ databases">
        <title>Sequencing the genomes of 1000 actinobacteria strains.</title>
        <authorList>
            <person name="Klenk H.-P."/>
        </authorList>
    </citation>
    <scope>NUCLEOTIDE SEQUENCE [LARGE SCALE GENOMIC DNA]</scope>
    <source>
        <strain evidence="2 3">DSM 18936</strain>
    </source>
</reference>
<name>A0A4V3EJF5_9ACTN</name>
<accession>A0A4V3EJF5</accession>
<keyword evidence="2" id="KW-0413">Isomerase</keyword>
<gene>
    <name evidence="2" type="ORF">BDK89_3744</name>
</gene>
<dbReference type="Pfam" id="PF01261">
    <property type="entry name" value="AP_endonuc_2"/>
    <property type="match status" value="1"/>
</dbReference>
<protein>
    <submittedName>
        <fullName evidence="2">Sugar phosphate isomerase/epimerase</fullName>
    </submittedName>
</protein>
<evidence type="ECO:0000313" key="2">
    <source>
        <dbReference type="EMBL" id="TDT18128.1"/>
    </source>
</evidence>
<dbReference type="GO" id="GO:0016853">
    <property type="term" value="F:isomerase activity"/>
    <property type="evidence" value="ECO:0007669"/>
    <property type="project" value="UniProtKB-KW"/>
</dbReference>
<dbReference type="AlphaFoldDB" id="A0A4V3EJF5"/>
<dbReference type="InterPro" id="IPR050312">
    <property type="entry name" value="IolE/XylAMocC-like"/>
</dbReference>
<dbReference type="InterPro" id="IPR013022">
    <property type="entry name" value="Xyl_isomerase-like_TIM-brl"/>
</dbReference>
<dbReference type="Gene3D" id="3.20.20.150">
    <property type="entry name" value="Divalent-metal-dependent TIM barrel enzymes"/>
    <property type="match status" value="1"/>
</dbReference>
<dbReference type="Proteomes" id="UP000294558">
    <property type="component" value="Unassembled WGS sequence"/>
</dbReference>
<dbReference type="SUPFAM" id="SSF51658">
    <property type="entry name" value="Xylose isomerase-like"/>
    <property type="match status" value="1"/>
</dbReference>
<dbReference type="PANTHER" id="PTHR12110">
    <property type="entry name" value="HYDROXYPYRUVATE ISOMERASE"/>
    <property type="match status" value="1"/>
</dbReference>
<evidence type="ECO:0000259" key="1">
    <source>
        <dbReference type="Pfam" id="PF01261"/>
    </source>
</evidence>
<sequence>MHMSMHNWMRSEPLEVTLARLKRCGYESIEIKGEPDQYDTKTVRGQLDHYGLRCWGAVTLTLGERNLCAKNPDQRAMSVQYVKDCVTMVHELDGEEITIVPSTVGKIVPDGTPEEEWAWAVESLQEIHEHANRLGVRMAIEGLNRFETHFVNRGAQALALADEIGPDVGICLDAFHMNIEEVDFLGAIRAAGSRLYDFHVADNNRMAAGMGAFDWPSIIGALQEIRYDGALTVEFVAPIDRTPANPFPEAVETEPVDISPEEMQFIIDHGSSLLSESFYDMLVEKCATTILPLIS</sequence>
<proteinExistence type="predicted"/>